<dbReference type="SMART" id="SM00133">
    <property type="entry name" value="S_TK_X"/>
    <property type="match status" value="1"/>
</dbReference>
<keyword evidence="2" id="KW-0723">Serine/threonine-protein kinase</keyword>
<keyword evidence="13" id="KW-1185">Reference proteome</keyword>
<sequence length="256" mass="29850">MAATYSNIMNHKKTLKFENNDIETSNDAMDLITGLLEESCHRLNHSKLVQHKFFLLINFNNMASVKPPFVPVVNGVDDTSNFEEFEIERRGPNVDAFRTRQEFSGRNLPFLGYTFTRKELESESSDGKTAIFSTTVNESVMCEPSELEAQLKAKKKENHELKLRLETLENDSDRPLLKKLKEAESRIEFSEKDRKRLEEDLASREKSLLVFKKEMAAERVERSKTEAKTLEFLRDIKKKWKTEEAQRLKEVQQKVQ</sequence>
<dbReference type="InterPro" id="IPR050839">
    <property type="entry name" value="Rho-assoc_Ser/Thr_Kinase"/>
</dbReference>
<evidence type="ECO:0000256" key="4">
    <source>
        <dbReference type="ARBA" id="ARBA00022679"/>
    </source>
</evidence>
<evidence type="ECO:0000256" key="1">
    <source>
        <dbReference type="ARBA" id="ARBA00012513"/>
    </source>
</evidence>
<accession>A0AAV2Q019</accession>
<name>A0AAV2Q019_MEGNR</name>
<evidence type="ECO:0000256" key="9">
    <source>
        <dbReference type="ARBA" id="ARBA00048679"/>
    </source>
</evidence>
<dbReference type="PANTHER" id="PTHR22988">
    <property type="entry name" value="MYOTONIC DYSTROPHY S/T KINASE-RELATED"/>
    <property type="match status" value="1"/>
</dbReference>
<keyword evidence="4" id="KW-0808">Transferase</keyword>
<feature type="coiled-coil region" evidence="10">
    <location>
        <begin position="151"/>
        <end position="207"/>
    </location>
</feature>
<evidence type="ECO:0000259" key="11">
    <source>
        <dbReference type="PROSITE" id="PS51285"/>
    </source>
</evidence>
<dbReference type="InterPro" id="IPR000961">
    <property type="entry name" value="AGC-kinase_C"/>
</dbReference>
<dbReference type="AlphaFoldDB" id="A0AAV2Q019"/>
<keyword evidence="6" id="KW-0418">Kinase</keyword>
<evidence type="ECO:0000256" key="10">
    <source>
        <dbReference type="SAM" id="Coils"/>
    </source>
</evidence>
<reference evidence="12 13" key="1">
    <citation type="submission" date="2024-05" db="EMBL/GenBank/DDBJ databases">
        <authorList>
            <person name="Wallberg A."/>
        </authorList>
    </citation>
    <scope>NUCLEOTIDE SEQUENCE [LARGE SCALE GENOMIC DNA]</scope>
</reference>
<dbReference type="PROSITE" id="PS51285">
    <property type="entry name" value="AGC_KINASE_CTER"/>
    <property type="match status" value="1"/>
</dbReference>
<evidence type="ECO:0000256" key="8">
    <source>
        <dbReference type="ARBA" id="ARBA00047899"/>
    </source>
</evidence>
<feature type="non-terminal residue" evidence="12">
    <location>
        <position position="256"/>
    </location>
</feature>
<feature type="domain" description="AGC-kinase C-terminal" evidence="11">
    <location>
        <begin position="55"/>
        <end position="125"/>
    </location>
</feature>
<evidence type="ECO:0000256" key="7">
    <source>
        <dbReference type="ARBA" id="ARBA00022840"/>
    </source>
</evidence>
<evidence type="ECO:0000256" key="5">
    <source>
        <dbReference type="ARBA" id="ARBA00022741"/>
    </source>
</evidence>
<keyword evidence="10" id="KW-0175">Coiled coil</keyword>
<evidence type="ECO:0000256" key="2">
    <source>
        <dbReference type="ARBA" id="ARBA00022527"/>
    </source>
</evidence>
<dbReference type="EC" id="2.7.11.1" evidence="1"/>
<organism evidence="12 13">
    <name type="scientific">Meganyctiphanes norvegica</name>
    <name type="common">Northern krill</name>
    <name type="synonym">Thysanopoda norvegica</name>
    <dbReference type="NCBI Taxonomy" id="48144"/>
    <lineage>
        <taxon>Eukaryota</taxon>
        <taxon>Metazoa</taxon>
        <taxon>Ecdysozoa</taxon>
        <taxon>Arthropoda</taxon>
        <taxon>Crustacea</taxon>
        <taxon>Multicrustacea</taxon>
        <taxon>Malacostraca</taxon>
        <taxon>Eumalacostraca</taxon>
        <taxon>Eucarida</taxon>
        <taxon>Euphausiacea</taxon>
        <taxon>Euphausiidae</taxon>
        <taxon>Meganyctiphanes</taxon>
    </lineage>
</organism>
<evidence type="ECO:0000313" key="12">
    <source>
        <dbReference type="EMBL" id="CAL4067967.1"/>
    </source>
</evidence>
<dbReference type="GO" id="GO:0005524">
    <property type="term" value="F:ATP binding"/>
    <property type="evidence" value="ECO:0007669"/>
    <property type="project" value="UniProtKB-KW"/>
</dbReference>
<evidence type="ECO:0000256" key="6">
    <source>
        <dbReference type="ARBA" id="ARBA00022777"/>
    </source>
</evidence>
<dbReference type="GO" id="GO:0005856">
    <property type="term" value="C:cytoskeleton"/>
    <property type="evidence" value="ECO:0007669"/>
    <property type="project" value="TreeGrafter"/>
</dbReference>
<gene>
    <name evidence="12" type="ORF">MNOR_LOCUS6849</name>
</gene>
<dbReference type="EMBL" id="CAXKWB010002905">
    <property type="protein sequence ID" value="CAL4067967.1"/>
    <property type="molecule type" value="Genomic_DNA"/>
</dbReference>
<keyword evidence="3" id="KW-0597">Phosphoprotein</keyword>
<evidence type="ECO:0000313" key="13">
    <source>
        <dbReference type="Proteomes" id="UP001497623"/>
    </source>
</evidence>
<keyword evidence="7" id="KW-0067">ATP-binding</keyword>
<protein>
    <recommendedName>
        <fullName evidence="1">non-specific serine/threonine protein kinase</fullName>
        <ecNumber evidence="1">2.7.11.1</ecNumber>
    </recommendedName>
</protein>
<dbReference type="Gene3D" id="1.10.510.10">
    <property type="entry name" value="Transferase(Phosphotransferase) domain 1"/>
    <property type="match status" value="1"/>
</dbReference>
<evidence type="ECO:0000256" key="3">
    <source>
        <dbReference type="ARBA" id="ARBA00022553"/>
    </source>
</evidence>
<dbReference type="Proteomes" id="UP001497623">
    <property type="component" value="Unassembled WGS sequence"/>
</dbReference>
<dbReference type="GO" id="GO:0004674">
    <property type="term" value="F:protein serine/threonine kinase activity"/>
    <property type="evidence" value="ECO:0007669"/>
    <property type="project" value="UniProtKB-KW"/>
</dbReference>
<dbReference type="GO" id="GO:0031032">
    <property type="term" value="P:actomyosin structure organization"/>
    <property type="evidence" value="ECO:0007669"/>
    <property type="project" value="TreeGrafter"/>
</dbReference>
<proteinExistence type="predicted"/>
<comment type="catalytic activity">
    <reaction evidence="9">
        <text>L-seryl-[protein] + ATP = O-phospho-L-seryl-[protein] + ADP + H(+)</text>
        <dbReference type="Rhea" id="RHEA:17989"/>
        <dbReference type="Rhea" id="RHEA-COMP:9863"/>
        <dbReference type="Rhea" id="RHEA-COMP:11604"/>
        <dbReference type="ChEBI" id="CHEBI:15378"/>
        <dbReference type="ChEBI" id="CHEBI:29999"/>
        <dbReference type="ChEBI" id="CHEBI:30616"/>
        <dbReference type="ChEBI" id="CHEBI:83421"/>
        <dbReference type="ChEBI" id="CHEBI:456216"/>
        <dbReference type="EC" id="2.7.11.1"/>
    </reaction>
</comment>
<comment type="catalytic activity">
    <reaction evidence="8">
        <text>L-threonyl-[protein] + ATP = O-phospho-L-threonyl-[protein] + ADP + H(+)</text>
        <dbReference type="Rhea" id="RHEA:46608"/>
        <dbReference type="Rhea" id="RHEA-COMP:11060"/>
        <dbReference type="Rhea" id="RHEA-COMP:11605"/>
        <dbReference type="ChEBI" id="CHEBI:15378"/>
        <dbReference type="ChEBI" id="CHEBI:30013"/>
        <dbReference type="ChEBI" id="CHEBI:30616"/>
        <dbReference type="ChEBI" id="CHEBI:61977"/>
        <dbReference type="ChEBI" id="CHEBI:456216"/>
        <dbReference type="EC" id="2.7.11.1"/>
    </reaction>
</comment>
<keyword evidence="5" id="KW-0547">Nucleotide-binding</keyword>
<dbReference type="GO" id="GO:0005737">
    <property type="term" value="C:cytoplasm"/>
    <property type="evidence" value="ECO:0007669"/>
    <property type="project" value="TreeGrafter"/>
</dbReference>
<comment type="caution">
    <text evidence="12">The sequence shown here is derived from an EMBL/GenBank/DDBJ whole genome shotgun (WGS) entry which is preliminary data.</text>
</comment>
<dbReference type="PANTHER" id="PTHR22988:SF71">
    <property type="entry name" value="CITRON RHO-INTERACTING KINASE"/>
    <property type="match status" value="1"/>
</dbReference>